<dbReference type="Proteomes" id="UP000559809">
    <property type="component" value="Unassembled WGS sequence"/>
</dbReference>
<dbReference type="EMBL" id="JACCEM010000007">
    <property type="protein sequence ID" value="NYT50441.1"/>
    <property type="molecule type" value="Genomic_DNA"/>
</dbReference>
<keyword evidence="2" id="KW-1185">Reference proteome</keyword>
<evidence type="ECO:0008006" key="3">
    <source>
        <dbReference type="Google" id="ProtNLM"/>
    </source>
</evidence>
<proteinExistence type="predicted"/>
<dbReference type="RefSeq" id="WP_180156383.1">
    <property type="nucleotide sequence ID" value="NZ_JACCEM010000007.1"/>
</dbReference>
<evidence type="ECO:0000313" key="1">
    <source>
        <dbReference type="EMBL" id="NYT50441.1"/>
    </source>
</evidence>
<protein>
    <recommendedName>
        <fullName evidence="3">Prokaryotic metallothionein</fullName>
    </recommendedName>
</protein>
<comment type="caution">
    <text evidence="1">The sequence shown here is derived from an EMBL/GenBank/DDBJ whole genome shotgun (WGS) entry which is preliminary data.</text>
</comment>
<dbReference type="AlphaFoldDB" id="A0A853G6Z9"/>
<evidence type="ECO:0000313" key="2">
    <source>
        <dbReference type="Proteomes" id="UP000559809"/>
    </source>
</evidence>
<name>A0A853G6Z9_9BURK</name>
<organism evidence="1 2">
    <name type="scientific">Parapusillimonas granuli</name>
    <dbReference type="NCBI Taxonomy" id="380911"/>
    <lineage>
        <taxon>Bacteria</taxon>
        <taxon>Pseudomonadati</taxon>
        <taxon>Pseudomonadota</taxon>
        <taxon>Betaproteobacteria</taxon>
        <taxon>Burkholderiales</taxon>
        <taxon>Alcaligenaceae</taxon>
        <taxon>Parapusillimonas</taxon>
    </lineage>
</organism>
<sequence>MAKCDQCGNYYDKSFEVTAPDGQTYTFDSFECAIQTLAPLCEHCGVRIVGHGMEKNGRMFCCNHCAEGEGVNELRDRS</sequence>
<reference evidence="1 2" key="1">
    <citation type="submission" date="2020-07" db="EMBL/GenBank/DDBJ databases">
        <title>Taxonomic revisions and descriptions of new bacterial species based on genomic comparisons in the high-G+C-content subgroup of the family Alcaligenaceae.</title>
        <authorList>
            <person name="Szabo A."/>
            <person name="Felfoldi T."/>
        </authorList>
    </citation>
    <scope>NUCLEOTIDE SEQUENCE [LARGE SCALE GENOMIC DNA]</scope>
    <source>
        <strain evidence="1 2">LMG 24012</strain>
    </source>
</reference>
<gene>
    <name evidence="1" type="ORF">H0A72_14070</name>
</gene>
<accession>A0A853G6Z9</accession>